<feature type="region of interest" description="Disordered" evidence="1">
    <location>
        <begin position="788"/>
        <end position="885"/>
    </location>
</feature>
<feature type="compositionally biased region" description="Gly residues" evidence="1">
    <location>
        <begin position="788"/>
        <end position="799"/>
    </location>
</feature>
<reference evidence="3" key="1">
    <citation type="journal article" date="2020" name="J Insects Food Feed">
        <title>The yellow mealworm (Tenebrio molitor) genome: a resource for the emerging insects as food and feed industry.</title>
        <authorList>
            <person name="Eriksson T."/>
            <person name="Andere A."/>
            <person name="Kelstrup H."/>
            <person name="Emery V."/>
            <person name="Picard C."/>
        </authorList>
    </citation>
    <scope>NUCLEOTIDE SEQUENCE</scope>
    <source>
        <strain evidence="3">Stoneville</strain>
        <tissue evidence="3">Whole head</tissue>
    </source>
</reference>
<keyword evidence="4" id="KW-1185">Reference proteome</keyword>
<accession>A0A8J6H875</accession>
<feature type="compositionally biased region" description="Basic residues" evidence="1">
    <location>
        <begin position="1142"/>
        <end position="1159"/>
    </location>
</feature>
<feature type="region of interest" description="Disordered" evidence="1">
    <location>
        <begin position="633"/>
        <end position="657"/>
    </location>
</feature>
<protein>
    <submittedName>
        <fullName evidence="3">Uncharacterized protein</fullName>
    </submittedName>
</protein>
<evidence type="ECO:0000256" key="1">
    <source>
        <dbReference type="SAM" id="MobiDB-lite"/>
    </source>
</evidence>
<feature type="region of interest" description="Disordered" evidence="1">
    <location>
        <begin position="1140"/>
        <end position="1190"/>
    </location>
</feature>
<evidence type="ECO:0000313" key="3">
    <source>
        <dbReference type="EMBL" id="KAH0809521.1"/>
    </source>
</evidence>
<feature type="compositionally biased region" description="Low complexity" evidence="1">
    <location>
        <begin position="873"/>
        <end position="885"/>
    </location>
</feature>
<evidence type="ECO:0000313" key="4">
    <source>
        <dbReference type="Proteomes" id="UP000719412"/>
    </source>
</evidence>
<dbReference type="Proteomes" id="UP000719412">
    <property type="component" value="Unassembled WGS sequence"/>
</dbReference>
<evidence type="ECO:0000256" key="2">
    <source>
        <dbReference type="SAM" id="SignalP"/>
    </source>
</evidence>
<reference evidence="3" key="2">
    <citation type="submission" date="2021-08" db="EMBL/GenBank/DDBJ databases">
        <authorList>
            <person name="Eriksson T."/>
        </authorList>
    </citation>
    <scope>NUCLEOTIDE SEQUENCE</scope>
    <source>
        <strain evidence="3">Stoneville</strain>
        <tissue evidence="3">Whole head</tissue>
    </source>
</reference>
<proteinExistence type="predicted"/>
<feature type="region of interest" description="Disordered" evidence="1">
    <location>
        <begin position="21"/>
        <end position="55"/>
    </location>
</feature>
<comment type="caution">
    <text evidence="3">The sequence shown here is derived from an EMBL/GenBank/DDBJ whole genome shotgun (WGS) entry which is preliminary data.</text>
</comment>
<feature type="region of interest" description="Disordered" evidence="1">
    <location>
        <begin position="273"/>
        <end position="385"/>
    </location>
</feature>
<sequence>MSATCTVLVLLAAVSRLSCHPSEGTTTTEVDRNTTASPSEGTTTTEVESSTAASTYGTTTEWGNVGSRGLYGGSYYNGDLTNPNNIHYVHGTYQSPKRDYYKSQNYFREDDADETFDYYLGFGLRKMTDKDFQYGDFHYYYHDLNRNISNNETIPSDVVVACHPNATFFCPENTETVCLLNGTIYCMSKISVVVPCPFESDNETLGCVNTTVPCVRACVSMANSFERISLPCLATVVVVDVYELNNGKTISRRLTPLFILIARGGGGGYRAPSYRAPSYRPPSYHPTAARRPPSYHPTSAPYRPRPSPATHRPNPRPQPPAYEPPSRVATSRPVHQTGYRPPTTARPGIYRPGSTHRPYAPAGTTRRTYHPAGTTPRRYTTARPSYGSYGTNWNNLPPRPGHGPVGPPRYGTHAGGYQGPQKIKIVNKYNYHYPGYYSLPVQHYSYPGYYYTPSYYHYGVHDTGSTALGFYLGYSLGKLTTPTYSHYSFYDGYRPQYDHYTVHHYYHNRESVPQNQEIRPNSIVGCVGDSTTICPVNTTSLCTSDGALMCVVSATSTVPCSDNRQVNCIKTTISCVNNTAPECKNSNQNSTSVSIPCVSSAKVYGDLTYVNNTIIVANATNVLNGTNSTATGNSTTGAATNNSSITTTPVSQPPSATNMTVSRKRRDAPQDFCVTIVALPAKRKATEGEQFLDDAKFLTGKFIESAWNLMQCCQIGGFSPKNGGFLERWVRTTPTCCVTSHKNCTLWWTELVPIDANQIEPDCDMSSVKTCIVLLIVLSIIDFHQCGRRGGSGRRGGGSPPRRGPTSARPRTTRSPYDSTSRRTTSRPRSSTQSYYQSSTARQNYGRSSTGPPRTNDGKNVGWNPPPPPPGPHGTHTTGNQGPQNIKIVNKYNYHYPGYYSLPVQNQAHPGYYYSPTSYHYSNFDTGSTVLGLYLGYSLARLTTPTYSHYSFYDGYRPRYDHYTVHHYYHNKESVPQNQEIQANAIVGCVGDTTTVCPSNTTSLCTTSGALMCVVSATSTVPCTDNRQVNCVKSTITCVNNTAPECKNANSTSVSIPTDERNEYWYHHREFDKVPDHYDSDVYDRFFYQVPDYYDSGTTDQRASKASDSTRILYSDDSEIEIVTADYWERPPLEALAYRTTGSHRHTTRRHVTTPRRTHPPTTARPRTTARRTHPPTTPRPQPLDHQPQLVDRPQPLADLLVHQPQLVDRPQPLDGLLVHQPRRVDHIQPLDGLLVHQPRRVDYPQQQPDGKPQLLAKRTSGGMIYHHDPVQFPGRGPVKIKIENTYNYHYPGFYTIPVQHHHYPGYYQTQSSYRYREADTGSGILGFYLGYKLAKLSTPTYAHQSFYDGYRPRYDHYTVHHYYHNANTVPKSQNIEQKAIVGCVGDTTGVCPANTTSLCTSDGRLMCVVAAASLVSCTDSNNKTVSCTKSTISCVNNTAPECAGKNNTNVVVNIPCLSTAKVYGTIKYVNQTIVGAPDVTTHTNFLSESKTPISNNGTILLANGTLVSANGTLISVNGTSISNNTASSNGTLLSVNGTLISNGTVSSNGTLLVANTTSTSNDTTSSNGTLLNYNPDSATWVPTTPVTTTPSPTPTTSVYWKWKRSVPEPQEFCVAVVAMPARRQLTQGEEFLEDASSVFKKFVEAAWNL</sequence>
<dbReference type="EMBL" id="JABDTM020028087">
    <property type="protein sequence ID" value="KAH0809521.1"/>
    <property type="molecule type" value="Genomic_DNA"/>
</dbReference>
<organism evidence="3 4">
    <name type="scientific">Tenebrio molitor</name>
    <name type="common">Yellow mealworm beetle</name>
    <dbReference type="NCBI Taxonomy" id="7067"/>
    <lineage>
        <taxon>Eukaryota</taxon>
        <taxon>Metazoa</taxon>
        <taxon>Ecdysozoa</taxon>
        <taxon>Arthropoda</taxon>
        <taxon>Hexapoda</taxon>
        <taxon>Insecta</taxon>
        <taxon>Pterygota</taxon>
        <taxon>Neoptera</taxon>
        <taxon>Endopterygota</taxon>
        <taxon>Coleoptera</taxon>
        <taxon>Polyphaga</taxon>
        <taxon>Cucujiformia</taxon>
        <taxon>Tenebrionidae</taxon>
        <taxon>Tenebrio</taxon>
    </lineage>
</organism>
<feature type="compositionally biased region" description="Low complexity" evidence="1">
    <location>
        <begin position="800"/>
        <end position="843"/>
    </location>
</feature>
<feature type="chain" id="PRO_5035183377" evidence="2">
    <location>
        <begin position="20"/>
        <end position="1650"/>
    </location>
</feature>
<feature type="compositionally biased region" description="Low complexity" evidence="1">
    <location>
        <begin position="633"/>
        <end position="648"/>
    </location>
</feature>
<name>A0A8J6H875_TENMO</name>
<keyword evidence="2" id="KW-0732">Signal</keyword>
<gene>
    <name evidence="3" type="ORF">GEV33_013271</name>
</gene>
<feature type="signal peptide" evidence="2">
    <location>
        <begin position="1"/>
        <end position="19"/>
    </location>
</feature>
<feature type="compositionally biased region" description="Low complexity" evidence="1">
    <location>
        <begin position="34"/>
        <end position="55"/>
    </location>
</feature>